<evidence type="ECO:0000256" key="1">
    <source>
        <dbReference type="ARBA" id="ARBA00004651"/>
    </source>
</evidence>
<evidence type="ECO:0000256" key="4">
    <source>
        <dbReference type="ARBA" id="ARBA00022692"/>
    </source>
</evidence>
<gene>
    <name evidence="11" type="ORF">NJU99_03755</name>
</gene>
<dbReference type="Pfam" id="PF00015">
    <property type="entry name" value="MCPsignal"/>
    <property type="match status" value="1"/>
</dbReference>
<keyword evidence="12" id="KW-1185">Reference proteome</keyword>
<dbReference type="Gene3D" id="1.10.287.950">
    <property type="entry name" value="Methyl-accepting chemotaxis protein"/>
    <property type="match status" value="1"/>
</dbReference>
<feature type="transmembrane region" description="Helical" evidence="9">
    <location>
        <begin position="282"/>
        <end position="301"/>
    </location>
</feature>
<evidence type="ECO:0000256" key="7">
    <source>
        <dbReference type="ARBA" id="ARBA00029447"/>
    </source>
</evidence>
<dbReference type="InterPro" id="IPR004089">
    <property type="entry name" value="MCPsignal_dom"/>
</dbReference>
<dbReference type="SUPFAM" id="SSF103190">
    <property type="entry name" value="Sensory domain-like"/>
    <property type="match status" value="1"/>
</dbReference>
<proteinExistence type="inferred from homology"/>
<dbReference type="RefSeq" id="WP_254577393.1">
    <property type="nucleotide sequence ID" value="NZ_CP100595.1"/>
</dbReference>
<dbReference type="SUPFAM" id="SSF58104">
    <property type="entry name" value="Methyl-accepting chemotaxis protein (MCP) signaling domain"/>
    <property type="match status" value="1"/>
</dbReference>
<dbReference type="InterPro" id="IPR051310">
    <property type="entry name" value="MCP_chemotaxis"/>
</dbReference>
<dbReference type="SMART" id="SM00283">
    <property type="entry name" value="MA"/>
    <property type="match status" value="1"/>
</dbReference>
<keyword evidence="4 9" id="KW-0812">Transmembrane</keyword>
<reference evidence="11" key="1">
    <citation type="submission" date="2022-07" db="EMBL/GenBank/DDBJ databases">
        <title>Arcobacter roscoffensis sp. nov., a marine bacterium isolated from coastal seawater collected from Roscoff, France.</title>
        <authorList>
            <person name="Pascual J."/>
            <person name="Lepeaux C."/>
            <person name="Methner A."/>
            <person name="Overmann J."/>
        </authorList>
    </citation>
    <scope>NUCLEOTIDE SEQUENCE</scope>
    <source>
        <strain evidence="11">ARW1-2F2</strain>
    </source>
</reference>
<evidence type="ECO:0000256" key="3">
    <source>
        <dbReference type="ARBA" id="ARBA00022500"/>
    </source>
</evidence>
<dbReference type="Gene3D" id="3.30.450.20">
    <property type="entry name" value="PAS domain"/>
    <property type="match status" value="2"/>
</dbReference>
<evidence type="ECO:0000256" key="9">
    <source>
        <dbReference type="SAM" id="Phobius"/>
    </source>
</evidence>
<dbReference type="InterPro" id="IPR033479">
    <property type="entry name" value="dCache_1"/>
</dbReference>
<dbReference type="Pfam" id="PF02743">
    <property type="entry name" value="dCache_1"/>
    <property type="match status" value="1"/>
</dbReference>
<keyword evidence="2" id="KW-1003">Cell membrane</keyword>
<dbReference type="InterPro" id="IPR029151">
    <property type="entry name" value="Sensor-like_sf"/>
</dbReference>
<evidence type="ECO:0000256" key="6">
    <source>
        <dbReference type="ARBA" id="ARBA00023136"/>
    </source>
</evidence>
<comment type="subcellular location">
    <subcellularLocation>
        <location evidence="1">Cell membrane</location>
        <topology evidence="1">Multi-pass membrane protein</topology>
    </subcellularLocation>
</comment>
<dbReference type="CDD" id="cd12913">
    <property type="entry name" value="PDC1_MCP_like"/>
    <property type="match status" value="1"/>
</dbReference>
<dbReference type="CDD" id="cd11386">
    <property type="entry name" value="MCP_signal"/>
    <property type="match status" value="1"/>
</dbReference>
<dbReference type="CDD" id="cd18774">
    <property type="entry name" value="PDC2_HK_sensor"/>
    <property type="match status" value="1"/>
</dbReference>
<accession>A0ABY5E4X6</accession>
<keyword evidence="6 9" id="KW-0472">Membrane</keyword>
<feature type="domain" description="Methyl-accepting transducer" evidence="10">
    <location>
        <begin position="461"/>
        <end position="690"/>
    </location>
</feature>
<keyword evidence="3" id="KW-0145">Chemotaxis</keyword>
<dbReference type="EMBL" id="CP100595">
    <property type="protein sequence ID" value="UTJ07214.1"/>
    <property type="molecule type" value="Genomic_DNA"/>
</dbReference>
<dbReference type="PANTHER" id="PTHR43531">
    <property type="entry name" value="PROTEIN ICFG"/>
    <property type="match status" value="1"/>
</dbReference>
<protein>
    <submittedName>
        <fullName evidence="11">Methyl-accepting chemotaxis protein</fullName>
    </submittedName>
</protein>
<evidence type="ECO:0000256" key="5">
    <source>
        <dbReference type="ARBA" id="ARBA00022989"/>
    </source>
</evidence>
<organism evidence="11 12">
    <name type="scientific">Arcobacter roscoffensis</name>
    <dbReference type="NCBI Taxonomy" id="2961520"/>
    <lineage>
        <taxon>Bacteria</taxon>
        <taxon>Pseudomonadati</taxon>
        <taxon>Campylobacterota</taxon>
        <taxon>Epsilonproteobacteria</taxon>
        <taxon>Campylobacterales</taxon>
        <taxon>Arcobacteraceae</taxon>
        <taxon>Arcobacter</taxon>
    </lineage>
</organism>
<dbReference type="Proteomes" id="UP001060012">
    <property type="component" value="Chromosome"/>
</dbReference>
<sequence length="708" mass="78546">MKTTSLKTKILAVVSICIVISFFILGFYNTSNNYNSQYSLVKNEELSLAKDSSKFIDAYIQSKIDIIEALTKDLEKTEINADDKNLLAKLELSKNAGKFVDVYVGFNTDGSLVLSNGQILNVPKDNYDARVRPWYKDAVSTKKSGVSKPYIDVSTKKLVISVYTPLYQNNKLIGVVGSDIFIDTIVNSILNVSVNGEGFAYLLNKQGNVLIHKNKDLLNKKSDLYSQFDLSSDLNFLEATDKNGVEKLIAHSNISETGWILVVQLDKDTIFEEIQKNTIKEIILYFALLAIILTLLYFVLLKILSPIKKVEDGLRFFFKYLKGEESKITKLSINTNDEFGNMAKTIDFEMEEVAKSLNKDKELIENVKDVVAQVNNGKLDIKVQASTNNKSLNELKDILNDMIETINKNVNNDINPILTHLKEYSELNFKNSIENANGNVAIGLNNLCDIINQMLQENKHNGLQLDESSNELLTNVDILNKSSNETAVSLEETAAALEEITSTVANNTERISQMSAHSEELSQSIKKGQSLANSTVVSMDEINEQTQAIADAITVIDQIAFQTNILSLNAAVEAATAGEAGKGFAVVAQEVRNLAARSAEAAKEIKDIVEKATAKTNNGKTIADEMINGYEKLNENIYKTTEAIGDISDSSREQKTSIEQINDVINRLDQQTQNNASVATQTHNIAKNTSTLAQKILETVHQKQFRDN</sequence>
<evidence type="ECO:0000259" key="10">
    <source>
        <dbReference type="PROSITE" id="PS50111"/>
    </source>
</evidence>
<evidence type="ECO:0000313" key="11">
    <source>
        <dbReference type="EMBL" id="UTJ07214.1"/>
    </source>
</evidence>
<dbReference type="PANTHER" id="PTHR43531:SF11">
    <property type="entry name" value="METHYL-ACCEPTING CHEMOTAXIS PROTEIN 3"/>
    <property type="match status" value="1"/>
</dbReference>
<feature type="transmembrane region" description="Helical" evidence="9">
    <location>
        <begin position="10"/>
        <end position="28"/>
    </location>
</feature>
<dbReference type="PROSITE" id="PS50111">
    <property type="entry name" value="CHEMOTAXIS_TRANSDUC_2"/>
    <property type="match status" value="1"/>
</dbReference>
<keyword evidence="8" id="KW-0807">Transducer</keyword>
<evidence type="ECO:0000256" key="2">
    <source>
        <dbReference type="ARBA" id="ARBA00022475"/>
    </source>
</evidence>
<evidence type="ECO:0000256" key="8">
    <source>
        <dbReference type="PROSITE-ProRule" id="PRU00284"/>
    </source>
</evidence>
<name>A0ABY5E4X6_9BACT</name>
<evidence type="ECO:0000313" key="12">
    <source>
        <dbReference type="Proteomes" id="UP001060012"/>
    </source>
</evidence>
<keyword evidence="5 9" id="KW-1133">Transmembrane helix</keyword>
<comment type="similarity">
    <text evidence="7">Belongs to the methyl-accepting chemotaxis (MCP) protein family.</text>
</comment>